<evidence type="ECO:0000313" key="4">
    <source>
        <dbReference type="Proteomes" id="UP001500393"/>
    </source>
</evidence>
<dbReference type="Pfam" id="PF07784">
    <property type="entry name" value="DUF1622"/>
    <property type="match status" value="1"/>
</dbReference>
<evidence type="ECO:0000313" key="3">
    <source>
        <dbReference type="EMBL" id="GAA1558790.1"/>
    </source>
</evidence>
<dbReference type="EMBL" id="BAAAOS010000007">
    <property type="protein sequence ID" value="GAA1558790.1"/>
    <property type="molecule type" value="Genomic_DNA"/>
</dbReference>
<feature type="transmembrane region" description="Helical" evidence="2">
    <location>
        <begin position="85"/>
        <end position="103"/>
    </location>
</feature>
<keyword evidence="4" id="KW-1185">Reference proteome</keyword>
<gene>
    <name evidence="3" type="ORF">GCM10009789_10280</name>
</gene>
<evidence type="ECO:0000256" key="2">
    <source>
        <dbReference type="SAM" id="Phobius"/>
    </source>
</evidence>
<name>A0ABP4NBM5_9ACTN</name>
<feature type="region of interest" description="Disordered" evidence="1">
    <location>
        <begin position="118"/>
        <end position="140"/>
    </location>
</feature>
<keyword evidence="2" id="KW-1133">Transmembrane helix</keyword>
<dbReference type="RefSeq" id="WP_344210279.1">
    <property type="nucleotide sequence ID" value="NZ_BAAAOS010000007.1"/>
</dbReference>
<feature type="transmembrane region" description="Helical" evidence="2">
    <location>
        <begin position="56"/>
        <end position="79"/>
    </location>
</feature>
<keyword evidence="2" id="KW-0812">Transmembrane</keyword>
<protein>
    <submittedName>
        <fullName evidence="3">DUF1622 domain-containing protein</fullName>
    </submittedName>
</protein>
<evidence type="ECO:0000256" key="1">
    <source>
        <dbReference type="SAM" id="MobiDB-lite"/>
    </source>
</evidence>
<proteinExistence type="predicted"/>
<reference evidence="4" key="1">
    <citation type="journal article" date="2019" name="Int. J. Syst. Evol. Microbiol.">
        <title>The Global Catalogue of Microorganisms (GCM) 10K type strain sequencing project: providing services to taxonomists for standard genome sequencing and annotation.</title>
        <authorList>
            <consortium name="The Broad Institute Genomics Platform"/>
            <consortium name="The Broad Institute Genome Sequencing Center for Infectious Disease"/>
            <person name="Wu L."/>
            <person name="Ma J."/>
        </authorList>
    </citation>
    <scope>NUCLEOTIDE SEQUENCE [LARGE SCALE GENOMIC DNA]</scope>
    <source>
        <strain evidence="4">JCM 14969</strain>
    </source>
</reference>
<dbReference type="PANTHER" id="PTHR38468:SF1">
    <property type="entry name" value="SLL0939 PROTEIN"/>
    <property type="match status" value="1"/>
</dbReference>
<organism evidence="3 4">
    <name type="scientific">Kribbella sancticallisti</name>
    <dbReference type="NCBI Taxonomy" id="460087"/>
    <lineage>
        <taxon>Bacteria</taxon>
        <taxon>Bacillati</taxon>
        <taxon>Actinomycetota</taxon>
        <taxon>Actinomycetes</taxon>
        <taxon>Propionibacteriales</taxon>
        <taxon>Kribbellaceae</taxon>
        <taxon>Kribbella</taxon>
    </lineage>
</organism>
<keyword evidence="2" id="KW-0472">Membrane</keyword>
<accession>A0ABP4NBM5</accession>
<comment type="caution">
    <text evidence="3">The sequence shown here is derived from an EMBL/GenBank/DDBJ whole genome shotgun (WGS) entry which is preliminary data.</text>
</comment>
<dbReference type="PANTHER" id="PTHR38468">
    <property type="entry name" value="SLL0939 PROTEIN"/>
    <property type="match status" value="1"/>
</dbReference>
<sequence length="140" mass="15300">MSFESLFADVARGIEGVGVVIMTVGLVVVLARFCYSTLTGRSRPDGLSSYEQLRVSMGRVILLGLEILIVGDIVGTIIVKTSIESVLALGLIVLIRTVLSFALEVEISGRWPWQQQRAHTSGRRTVQPGEQGEQTRLEET</sequence>
<feature type="transmembrane region" description="Helical" evidence="2">
    <location>
        <begin position="16"/>
        <end position="35"/>
    </location>
</feature>
<dbReference type="Proteomes" id="UP001500393">
    <property type="component" value="Unassembled WGS sequence"/>
</dbReference>
<dbReference type="InterPro" id="IPR012427">
    <property type="entry name" value="DUF1622"/>
</dbReference>